<dbReference type="InterPro" id="IPR029058">
    <property type="entry name" value="AB_hydrolase_fold"/>
</dbReference>
<dbReference type="GO" id="GO:0016787">
    <property type="term" value="F:hydrolase activity"/>
    <property type="evidence" value="ECO:0007669"/>
    <property type="project" value="UniProtKB-KW"/>
</dbReference>
<keyword evidence="2 4" id="KW-0378">Hydrolase</keyword>
<evidence type="ECO:0000256" key="2">
    <source>
        <dbReference type="ARBA" id="ARBA00022801"/>
    </source>
</evidence>
<dbReference type="Proteomes" id="UP000235965">
    <property type="component" value="Unassembled WGS sequence"/>
</dbReference>
<dbReference type="AlphaFoldDB" id="A0A2J7RNQ2"/>
<evidence type="ECO:0000259" key="3">
    <source>
        <dbReference type="Pfam" id="PF00561"/>
    </source>
</evidence>
<dbReference type="PRINTS" id="PR00111">
    <property type="entry name" value="ABHYDROLASE"/>
</dbReference>
<evidence type="ECO:0000256" key="1">
    <source>
        <dbReference type="ARBA" id="ARBA00008645"/>
    </source>
</evidence>
<sequence>MEETKDYQHLRSPQKTESLPTHQTVELKFSVPWGHIAGRAWGDPCGQPVLCVHGILDNAGSFDGLIPLLPSIFYCVCVDLPGHGYSSHFPQGLPLDFMDYVLALVRVLNQLQWESCCYIGHSLGGHLGLYLCSLWPEKVRKLVLLDTIGPMYVNAGMYLSHNNMMMEEVLTIEKKFSKEKSPSYSYKEALDRVTINRYSEITEEVAKILLRRSLMKNDDGTFRFITDQRLKSGLRPLLNERQQQLILNGAKCPILAVLSSLPRMIGTIDDVMTDFELFNSKQNFQRIDVEGSHDLYMNYPERVTPYIGKFLINQRCAL</sequence>
<comment type="similarity">
    <text evidence="1">Belongs to the AB hydrolase superfamily.</text>
</comment>
<keyword evidence="5" id="KW-1185">Reference proteome</keyword>
<dbReference type="GO" id="GO:0016020">
    <property type="term" value="C:membrane"/>
    <property type="evidence" value="ECO:0007669"/>
    <property type="project" value="TreeGrafter"/>
</dbReference>
<dbReference type="Gene3D" id="3.40.50.1820">
    <property type="entry name" value="alpha/beta hydrolase"/>
    <property type="match status" value="1"/>
</dbReference>
<dbReference type="PANTHER" id="PTHR43798:SF14">
    <property type="entry name" value="SERINE HYDROLASE-LIKE PROTEIN DDB_G0286239"/>
    <property type="match status" value="1"/>
</dbReference>
<dbReference type="EMBL" id="NEVH01002148">
    <property type="protein sequence ID" value="PNF42467.1"/>
    <property type="molecule type" value="Genomic_DNA"/>
</dbReference>
<dbReference type="InterPro" id="IPR050266">
    <property type="entry name" value="AB_hydrolase_sf"/>
</dbReference>
<proteinExistence type="inferred from homology"/>
<organism evidence="4 5">
    <name type="scientific">Cryptotermes secundus</name>
    <dbReference type="NCBI Taxonomy" id="105785"/>
    <lineage>
        <taxon>Eukaryota</taxon>
        <taxon>Metazoa</taxon>
        <taxon>Ecdysozoa</taxon>
        <taxon>Arthropoda</taxon>
        <taxon>Hexapoda</taxon>
        <taxon>Insecta</taxon>
        <taxon>Pterygota</taxon>
        <taxon>Neoptera</taxon>
        <taxon>Polyneoptera</taxon>
        <taxon>Dictyoptera</taxon>
        <taxon>Blattodea</taxon>
        <taxon>Blattoidea</taxon>
        <taxon>Termitoidae</taxon>
        <taxon>Kalotermitidae</taxon>
        <taxon>Cryptotermitinae</taxon>
        <taxon>Cryptotermes</taxon>
    </lineage>
</organism>
<accession>A0A2J7RNQ2</accession>
<dbReference type="PANTHER" id="PTHR43798">
    <property type="entry name" value="MONOACYLGLYCEROL LIPASE"/>
    <property type="match status" value="1"/>
</dbReference>
<dbReference type="ESTHER" id="9neop-a0a2j7rnq2">
    <property type="family name" value="SERHL"/>
</dbReference>
<dbReference type="OrthoDB" id="6431331at2759"/>
<comment type="caution">
    <text evidence="4">The sequence shown here is derived from an EMBL/GenBank/DDBJ whole genome shotgun (WGS) entry which is preliminary data.</text>
</comment>
<protein>
    <submittedName>
        <fullName evidence="4">Serine hydrolase-like protein</fullName>
    </submittedName>
</protein>
<feature type="domain" description="AB hydrolase-1" evidence="3">
    <location>
        <begin position="48"/>
        <end position="160"/>
    </location>
</feature>
<dbReference type="InterPro" id="IPR000073">
    <property type="entry name" value="AB_hydrolase_1"/>
</dbReference>
<evidence type="ECO:0000313" key="4">
    <source>
        <dbReference type="EMBL" id="PNF42467.1"/>
    </source>
</evidence>
<evidence type="ECO:0000313" key="5">
    <source>
        <dbReference type="Proteomes" id="UP000235965"/>
    </source>
</evidence>
<name>A0A2J7RNQ2_9NEOP</name>
<dbReference type="SUPFAM" id="SSF53474">
    <property type="entry name" value="alpha/beta-Hydrolases"/>
    <property type="match status" value="1"/>
</dbReference>
<reference evidence="4 5" key="1">
    <citation type="submission" date="2017-12" db="EMBL/GenBank/DDBJ databases">
        <title>Hemimetabolous genomes reveal molecular basis of termite eusociality.</title>
        <authorList>
            <person name="Harrison M.C."/>
            <person name="Jongepier E."/>
            <person name="Robertson H.M."/>
            <person name="Arning N."/>
            <person name="Bitard-Feildel T."/>
            <person name="Chao H."/>
            <person name="Childers C.P."/>
            <person name="Dinh H."/>
            <person name="Doddapaneni H."/>
            <person name="Dugan S."/>
            <person name="Gowin J."/>
            <person name="Greiner C."/>
            <person name="Han Y."/>
            <person name="Hu H."/>
            <person name="Hughes D.S.T."/>
            <person name="Huylmans A.-K."/>
            <person name="Kemena C."/>
            <person name="Kremer L.P.M."/>
            <person name="Lee S.L."/>
            <person name="Lopez-Ezquerra A."/>
            <person name="Mallet L."/>
            <person name="Monroy-Kuhn J.M."/>
            <person name="Moser A."/>
            <person name="Murali S.C."/>
            <person name="Muzny D.M."/>
            <person name="Otani S."/>
            <person name="Piulachs M.-D."/>
            <person name="Poelchau M."/>
            <person name="Qu J."/>
            <person name="Schaub F."/>
            <person name="Wada-Katsumata A."/>
            <person name="Worley K.C."/>
            <person name="Xie Q."/>
            <person name="Ylla G."/>
            <person name="Poulsen M."/>
            <person name="Gibbs R.A."/>
            <person name="Schal C."/>
            <person name="Richards S."/>
            <person name="Belles X."/>
            <person name="Korb J."/>
            <person name="Bornberg-Bauer E."/>
        </authorList>
    </citation>
    <scope>NUCLEOTIDE SEQUENCE [LARGE SCALE GENOMIC DNA]</scope>
    <source>
        <tissue evidence="4">Whole body</tissue>
    </source>
</reference>
<dbReference type="Pfam" id="PF00561">
    <property type="entry name" value="Abhydrolase_1"/>
    <property type="match status" value="1"/>
</dbReference>
<gene>
    <name evidence="4" type="ORF">B7P43_G08747</name>
</gene>